<reference evidence="5 6" key="1">
    <citation type="submission" date="2020-07" db="EMBL/GenBank/DDBJ databases">
        <title>Halieaceae bacterium, F7430, whole genome shotgun sequencing project.</title>
        <authorList>
            <person name="Jiang S."/>
            <person name="Liu Z.W."/>
            <person name="Du Z.J."/>
        </authorList>
    </citation>
    <scope>NUCLEOTIDE SEQUENCE [LARGE SCALE GENOMIC DNA]</scope>
    <source>
        <strain evidence="5 6">F7430</strain>
    </source>
</reference>
<dbReference type="EMBL" id="JACFXU010000013">
    <property type="protein sequence ID" value="MBA6411906.1"/>
    <property type="molecule type" value="Genomic_DNA"/>
</dbReference>
<dbReference type="Pfam" id="PF12625">
    <property type="entry name" value="Arabinose_bd"/>
    <property type="match status" value="1"/>
</dbReference>
<keyword evidence="3" id="KW-0804">Transcription</keyword>
<dbReference type="InterPro" id="IPR009057">
    <property type="entry name" value="Homeodomain-like_sf"/>
</dbReference>
<keyword evidence="6" id="KW-1185">Reference proteome</keyword>
<dbReference type="PROSITE" id="PS01124">
    <property type="entry name" value="HTH_ARAC_FAMILY_2"/>
    <property type="match status" value="1"/>
</dbReference>
<dbReference type="RefSeq" id="WP_182168749.1">
    <property type="nucleotide sequence ID" value="NZ_JACFXU010000013.1"/>
</dbReference>
<feature type="domain" description="HTH araC/xylS-type" evidence="4">
    <location>
        <begin position="227"/>
        <end position="327"/>
    </location>
</feature>
<dbReference type="SUPFAM" id="SSF46689">
    <property type="entry name" value="Homeodomain-like"/>
    <property type="match status" value="1"/>
</dbReference>
<evidence type="ECO:0000313" key="5">
    <source>
        <dbReference type="EMBL" id="MBA6411906.1"/>
    </source>
</evidence>
<dbReference type="InterPro" id="IPR032687">
    <property type="entry name" value="AraC-type_N"/>
</dbReference>
<gene>
    <name evidence="5" type="ORF">H2508_02125</name>
</gene>
<dbReference type="AlphaFoldDB" id="A0A7W2YHX7"/>
<evidence type="ECO:0000256" key="3">
    <source>
        <dbReference type="ARBA" id="ARBA00023163"/>
    </source>
</evidence>
<evidence type="ECO:0000256" key="2">
    <source>
        <dbReference type="ARBA" id="ARBA00023125"/>
    </source>
</evidence>
<dbReference type="GO" id="GO:0003700">
    <property type="term" value="F:DNA-binding transcription factor activity"/>
    <property type="evidence" value="ECO:0007669"/>
    <property type="project" value="InterPro"/>
</dbReference>
<comment type="caution">
    <text evidence="5">The sequence shown here is derived from an EMBL/GenBank/DDBJ whole genome shotgun (WGS) entry which is preliminary data.</text>
</comment>
<evidence type="ECO:0000256" key="1">
    <source>
        <dbReference type="ARBA" id="ARBA00023015"/>
    </source>
</evidence>
<organism evidence="5 6">
    <name type="scientific">Sediminihaliea albiluteola</name>
    <dbReference type="NCBI Taxonomy" id="2758564"/>
    <lineage>
        <taxon>Bacteria</taxon>
        <taxon>Pseudomonadati</taxon>
        <taxon>Pseudomonadota</taxon>
        <taxon>Gammaproteobacteria</taxon>
        <taxon>Cellvibrionales</taxon>
        <taxon>Halieaceae</taxon>
        <taxon>Sediminihaliea</taxon>
    </lineage>
</organism>
<protein>
    <submittedName>
        <fullName evidence="5">Helix-turn-helix domain-containing protein</fullName>
    </submittedName>
</protein>
<dbReference type="InterPro" id="IPR018060">
    <property type="entry name" value="HTH_AraC"/>
</dbReference>
<sequence length="332" mass="36787">MTQPALQTELLASFEPLLGLLRDELVAADIAPPAGPPQNLAAFTRWYLDAVQLLEQQVTRDEGEASMARDAVEMMCRSALTAPDLASAIDICCRFSAMLYPRAGQLSLLIKGDTALLQLDSLRLRTTTASSLVDITGLFAYRQLLQWLSGRELPLQQVFIGPIVRENVLPFLKLFRAPVLSGGEHYALVFDRRAMSWPCVRSGSEFPAFFQGFPCAVFGLHSGDLSEQVSALLSAALERGRGLPTQAEIAATLEIPLSTLRRRLRERGSSFRLLREQCLKEAATKLLQRRELSVGQVASHLGFSDSAAFRRAFHQWFACAPLKWRQAQQLAE</sequence>
<dbReference type="GO" id="GO:0005829">
    <property type="term" value="C:cytosol"/>
    <property type="evidence" value="ECO:0007669"/>
    <property type="project" value="TreeGrafter"/>
</dbReference>
<name>A0A7W2YHX7_9GAMM</name>
<dbReference type="PANTHER" id="PTHR47894:SF1">
    <property type="entry name" value="HTH-TYPE TRANSCRIPTIONAL REGULATOR VQSM"/>
    <property type="match status" value="1"/>
</dbReference>
<keyword evidence="2" id="KW-0238">DNA-binding</keyword>
<dbReference type="Proteomes" id="UP000539350">
    <property type="component" value="Unassembled WGS sequence"/>
</dbReference>
<proteinExistence type="predicted"/>
<accession>A0A7W2YHX7</accession>
<dbReference type="Gene3D" id="1.10.10.60">
    <property type="entry name" value="Homeodomain-like"/>
    <property type="match status" value="1"/>
</dbReference>
<dbReference type="SMART" id="SM00342">
    <property type="entry name" value="HTH_ARAC"/>
    <property type="match status" value="1"/>
</dbReference>
<dbReference type="GO" id="GO:0000976">
    <property type="term" value="F:transcription cis-regulatory region binding"/>
    <property type="evidence" value="ECO:0007669"/>
    <property type="project" value="TreeGrafter"/>
</dbReference>
<dbReference type="PANTHER" id="PTHR47894">
    <property type="entry name" value="HTH-TYPE TRANSCRIPTIONAL REGULATOR GADX"/>
    <property type="match status" value="1"/>
</dbReference>
<evidence type="ECO:0000313" key="6">
    <source>
        <dbReference type="Proteomes" id="UP000539350"/>
    </source>
</evidence>
<dbReference type="Pfam" id="PF12833">
    <property type="entry name" value="HTH_18"/>
    <property type="match status" value="1"/>
</dbReference>
<keyword evidence="1" id="KW-0805">Transcription regulation</keyword>
<evidence type="ECO:0000259" key="4">
    <source>
        <dbReference type="PROSITE" id="PS01124"/>
    </source>
</evidence>